<sequence>MYITGLSSIDSSNSSMVNSSALDKNAFLQLLAAQLQYQDPSNPQDSSEWIGQMTSFAILEQLQGISTSLSYFYDAEKQFQAIQMLGKEVAVTDPDGNTIEGTVQSLRFSSEGPMVKINNVEYALGQVQEIKLSESQD</sequence>
<reference evidence="3 4" key="1">
    <citation type="submission" date="2016-10" db="EMBL/GenBank/DDBJ databases">
        <title>Complete Genome Sequence of Peptococcaceae strain DCMF.</title>
        <authorList>
            <person name="Edwards R.J."/>
            <person name="Holland S.I."/>
            <person name="Deshpande N.P."/>
            <person name="Wong Y.K."/>
            <person name="Ertan H."/>
            <person name="Manefield M."/>
            <person name="Russell T.L."/>
            <person name="Lee M.J."/>
        </authorList>
    </citation>
    <scope>NUCLEOTIDE SEQUENCE [LARGE SCALE GENOMIC DNA]</scope>
    <source>
        <strain evidence="3 4">DCMF</strain>
    </source>
</reference>
<dbReference type="RefSeq" id="WP_148134921.1">
    <property type="nucleotide sequence ID" value="NZ_CP017634.1"/>
</dbReference>
<dbReference type="Proteomes" id="UP000323521">
    <property type="component" value="Chromosome"/>
</dbReference>
<protein>
    <recommendedName>
        <fullName evidence="5">Basal-body rod modification protein FlgD</fullName>
    </recommendedName>
</protein>
<name>A0A3G1KT72_FORW1</name>
<dbReference type="KEGG" id="fwa:DCMF_13605"/>
<dbReference type="GO" id="GO:0044781">
    <property type="term" value="P:bacterial-type flagellum organization"/>
    <property type="evidence" value="ECO:0007669"/>
    <property type="project" value="UniProtKB-KW"/>
</dbReference>
<accession>A0A3G1KT72</accession>
<evidence type="ECO:0000313" key="3">
    <source>
        <dbReference type="EMBL" id="ATW25661.1"/>
    </source>
</evidence>
<evidence type="ECO:0000256" key="1">
    <source>
        <dbReference type="ARBA" id="ARBA00010577"/>
    </source>
</evidence>
<keyword evidence="4" id="KW-1185">Reference proteome</keyword>
<evidence type="ECO:0008006" key="5">
    <source>
        <dbReference type="Google" id="ProtNLM"/>
    </source>
</evidence>
<dbReference type="Pfam" id="PF03963">
    <property type="entry name" value="FlgD"/>
    <property type="match status" value="1"/>
</dbReference>
<gene>
    <name evidence="3" type="ORF">DCMF_13605</name>
</gene>
<keyword evidence="2" id="KW-1005">Bacterial flagellum biogenesis</keyword>
<evidence type="ECO:0000313" key="4">
    <source>
        <dbReference type="Proteomes" id="UP000323521"/>
    </source>
</evidence>
<evidence type="ECO:0000256" key="2">
    <source>
        <dbReference type="ARBA" id="ARBA00022795"/>
    </source>
</evidence>
<dbReference type="OrthoDB" id="280334at2"/>
<dbReference type="EMBL" id="CP017634">
    <property type="protein sequence ID" value="ATW25661.1"/>
    <property type="molecule type" value="Genomic_DNA"/>
</dbReference>
<dbReference type="AlphaFoldDB" id="A0A3G1KT72"/>
<organism evidence="3 4">
    <name type="scientific">Formimonas warabiya</name>
    <dbReference type="NCBI Taxonomy" id="1761012"/>
    <lineage>
        <taxon>Bacteria</taxon>
        <taxon>Bacillati</taxon>
        <taxon>Bacillota</taxon>
        <taxon>Clostridia</taxon>
        <taxon>Eubacteriales</taxon>
        <taxon>Peptococcaceae</taxon>
        <taxon>Candidatus Formimonas</taxon>
    </lineage>
</organism>
<dbReference type="InterPro" id="IPR005648">
    <property type="entry name" value="FlgD"/>
</dbReference>
<proteinExistence type="inferred from homology"/>
<comment type="similarity">
    <text evidence="1">Belongs to the FlgD family.</text>
</comment>